<evidence type="ECO:0000259" key="10">
    <source>
        <dbReference type="Pfam" id="PF01507"/>
    </source>
</evidence>
<evidence type="ECO:0000256" key="4">
    <source>
        <dbReference type="ARBA" id="ARBA00022679"/>
    </source>
</evidence>
<evidence type="ECO:0000256" key="1">
    <source>
        <dbReference type="ARBA" id="ARBA00008885"/>
    </source>
</evidence>
<dbReference type="PIRSF" id="PIRSF002936">
    <property type="entry name" value="CysDAde_trans"/>
    <property type="match status" value="1"/>
</dbReference>
<dbReference type="InterPro" id="IPR002500">
    <property type="entry name" value="PAPS_reduct_dom"/>
</dbReference>
<evidence type="ECO:0000256" key="2">
    <source>
        <dbReference type="ARBA" id="ARBA00012391"/>
    </source>
</evidence>
<evidence type="ECO:0000256" key="9">
    <source>
        <dbReference type="ARBA" id="ARBA00031812"/>
    </source>
</evidence>
<dbReference type="RefSeq" id="WP_295192956.1">
    <property type="nucleotide sequence ID" value="NZ_JAWJZA010000009.1"/>
</dbReference>
<dbReference type="SUPFAM" id="SSF52402">
    <property type="entry name" value="Adenine nucleotide alpha hydrolases-like"/>
    <property type="match status" value="1"/>
</dbReference>
<evidence type="ECO:0000256" key="7">
    <source>
        <dbReference type="ARBA" id="ARBA00022840"/>
    </source>
</evidence>
<dbReference type="PANTHER" id="PTHR43196:SF1">
    <property type="entry name" value="SULFATE ADENYLYLTRANSFERASE SUBUNIT 2"/>
    <property type="match status" value="1"/>
</dbReference>
<sequence>MAKGQMDHLDQLEAESIFILREAYKKLGKLGMLWSIGKDSTVLLWLAKKAFFGHCPFPFIHVDTKHKIPAMIEYRDRVAKELGLDLIVHTNWNAINAGMSPDKGRLACCKALKTEGLQQVVNQYGFDGLIVGVRRDEEGSRSKERIFSERKKDDSWDYVNQPPELWNQFKTDFPKGNHIRVHPLLAWSELDVWEYIRREEIPIIDLYFAKDGHRYRSLGCECCTGQVESNASTLDEIIEELKNTTVSERAGRAQDQEDSYAMQKLRREGYM</sequence>
<dbReference type="EC" id="2.7.7.4" evidence="2"/>
<keyword evidence="7" id="KW-0067">ATP-binding</keyword>
<evidence type="ECO:0000313" key="11">
    <source>
        <dbReference type="EMBL" id="MDV5087359.1"/>
    </source>
</evidence>
<proteinExistence type="inferred from homology"/>
<dbReference type="InterPro" id="IPR011784">
    <property type="entry name" value="SO4_adenylTrfase_ssu"/>
</dbReference>
<feature type="domain" description="Phosphoadenosine phosphosulphate reductase" evidence="10">
    <location>
        <begin position="31"/>
        <end position="225"/>
    </location>
</feature>
<evidence type="ECO:0000313" key="12">
    <source>
        <dbReference type="Proteomes" id="UP001272515"/>
    </source>
</evidence>
<evidence type="ECO:0000256" key="6">
    <source>
        <dbReference type="ARBA" id="ARBA00022741"/>
    </source>
</evidence>
<dbReference type="NCBIfam" id="NF003587">
    <property type="entry name" value="PRK05253.1"/>
    <property type="match status" value="1"/>
</dbReference>
<gene>
    <name evidence="11" type="primary">cysD</name>
    <name evidence="11" type="ORF">RVY80_00615</name>
</gene>
<evidence type="ECO:0000256" key="5">
    <source>
        <dbReference type="ARBA" id="ARBA00022695"/>
    </source>
</evidence>
<evidence type="ECO:0000256" key="3">
    <source>
        <dbReference type="ARBA" id="ARBA00022004"/>
    </source>
</evidence>
<dbReference type="Pfam" id="PF01507">
    <property type="entry name" value="PAPS_reduct"/>
    <property type="match status" value="1"/>
</dbReference>
<dbReference type="Gene3D" id="3.40.50.620">
    <property type="entry name" value="HUPs"/>
    <property type="match status" value="1"/>
</dbReference>
<comment type="caution">
    <text evidence="11">The sequence shown here is derived from an EMBL/GenBank/DDBJ whole genome shotgun (WGS) entry which is preliminary data.</text>
</comment>
<dbReference type="InterPro" id="IPR050128">
    <property type="entry name" value="Sulfate_adenylyltrnsfr_sub2"/>
</dbReference>
<evidence type="ECO:0000256" key="8">
    <source>
        <dbReference type="ARBA" id="ARBA00030256"/>
    </source>
</evidence>
<keyword evidence="5 11" id="KW-0548">Nucleotidyltransferase</keyword>
<dbReference type="EMBL" id="JAWJZB010000001">
    <property type="protein sequence ID" value="MDV5087359.1"/>
    <property type="molecule type" value="Genomic_DNA"/>
</dbReference>
<keyword evidence="4 11" id="KW-0808">Transferase</keyword>
<protein>
    <recommendedName>
        <fullName evidence="3">Sulfate adenylyltransferase subunit 2</fullName>
        <ecNumber evidence="2">2.7.7.4</ecNumber>
    </recommendedName>
    <alternativeName>
        <fullName evidence="8">ATP-sulfurylase small subunit</fullName>
    </alternativeName>
    <alternativeName>
        <fullName evidence="9">Sulfate adenylate transferase</fullName>
    </alternativeName>
</protein>
<organism evidence="11 12">
    <name type="scientific">Veillonella absiana</name>
    <dbReference type="NCBI Taxonomy" id="3079305"/>
    <lineage>
        <taxon>Bacteria</taxon>
        <taxon>Bacillati</taxon>
        <taxon>Bacillota</taxon>
        <taxon>Negativicutes</taxon>
        <taxon>Veillonellales</taxon>
        <taxon>Veillonellaceae</taxon>
        <taxon>Veillonella</taxon>
    </lineage>
</organism>
<dbReference type="PANTHER" id="PTHR43196">
    <property type="entry name" value="SULFATE ADENYLYLTRANSFERASE SUBUNIT 2"/>
    <property type="match status" value="1"/>
</dbReference>
<dbReference type="GO" id="GO:0004781">
    <property type="term" value="F:sulfate adenylyltransferase (ATP) activity"/>
    <property type="evidence" value="ECO:0007669"/>
    <property type="project" value="UniProtKB-EC"/>
</dbReference>
<reference evidence="11 12" key="1">
    <citation type="submission" date="2023-10" db="EMBL/GenBank/DDBJ databases">
        <title>Veillonella sp. nov., isolated from a pig farm feces dump.</title>
        <authorList>
            <person name="Chang Y.-H."/>
        </authorList>
    </citation>
    <scope>NUCLEOTIDE SEQUENCE [LARGE SCALE GENOMIC DNA]</scope>
    <source>
        <strain evidence="11 12">YH-vei2233</strain>
    </source>
</reference>
<keyword evidence="12" id="KW-1185">Reference proteome</keyword>
<name>A0ABU3Z625_9FIRM</name>
<dbReference type="Proteomes" id="UP001272515">
    <property type="component" value="Unassembled WGS sequence"/>
</dbReference>
<accession>A0ABU3Z625</accession>
<comment type="similarity">
    <text evidence="1">Belongs to the PAPS reductase family. CysD subfamily.</text>
</comment>
<dbReference type="InterPro" id="IPR014729">
    <property type="entry name" value="Rossmann-like_a/b/a_fold"/>
</dbReference>
<keyword evidence="6" id="KW-0547">Nucleotide-binding</keyword>